<organism evidence="2 3">
    <name type="scientific">Gigaspora margarita</name>
    <dbReference type="NCBI Taxonomy" id="4874"/>
    <lineage>
        <taxon>Eukaryota</taxon>
        <taxon>Fungi</taxon>
        <taxon>Fungi incertae sedis</taxon>
        <taxon>Mucoromycota</taxon>
        <taxon>Glomeromycotina</taxon>
        <taxon>Glomeromycetes</taxon>
        <taxon>Diversisporales</taxon>
        <taxon>Gigasporaceae</taxon>
        <taxon>Gigaspora</taxon>
    </lineage>
</organism>
<comment type="caution">
    <text evidence="2">The sequence shown here is derived from an EMBL/GenBank/DDBJ whole genome shotgun (WGS) entry which is preliminary data.</text>
</comment>
<proteinExistence type="predicted"/>
<accession>A0A8H3X6I2</accession>
<evidence type="ECO:0000313" key="2">
    <source>
        <dbReference type="EMBL" id="KAF0424760.1"/>
    </source>
</evidence>
<keyword evidence="3" id="KW-1185">Reference proteome</keyword>
<feature type="region of interest" description="Disordered" evidence="1">
    <location>
        <begin position="35"/>
        <end position="83"/>
    </location>
</feature>
<feature type="compositionally biased region" description="Basic residues" evidence="1">
    <location>
        <begin position="50"/>
        <end position="59"/>
    </location>
</feature>
<dbReference type="Proteomes" id="UP000439903">
    <property type="component" value="Unassembled WGS sequence"/>
</dbReference>
<name>A0A8H3X6I2_GIGMA</name>
<dbReference type="EMBL" id="WTPW01001632">
    <property type="protein sequence ID" value="KAF0424760.1"/>
    <property type="molecule type" value="Genomic_DNA"/>
</dbReference>
<protein>
    <submittedName>
        <fullName evidence="2">Uncharacterized protein</fullName>
    </submittedName>
</protein>
<evidence type="ECO:0000256" key="1">
    <source>
        <dbReference type="SAM" id="MobiDB-lite"/>
    </source>
</evidence>
<dbReference type="AlphaFoldDB" id="A0A8H3X6I2"/>
<reference evidence="2 3" key="1">
    <citation type="journal article" date="2019" name="Environ. Microbiol.">
        <title>At the nexus of three kingdoms: the genome of the mycorrhizal fungus Gigaspora margarita provides insights into plant, endobacterial and fungal interactions.</title>
        <authorList>
            <person name="Venice F."/>
            <person name="Ghignone S."/>
            <person name="Salvioli di Fossalunga A."/>
            <person name="Amselem J."/>
            <person name="Novero M."/>
            <person name="Xianan X."/>
            <person name="Sedzielewska Toro K."/>
            <person name="Morin E."/>
            <person name="Lipzen A."/>
            <person name="Grigoriev I.V."/>
            <person name="Henrissat B."/>
            <person name="Martin F.M."/>
            <person name="Bonfante P."/>
        </authorList>
    </citation>
    <scope>NUCLEOTIDE SEQUENCE [LARGE SCALE GENOMIC DNA]</scope>
    <source>
        <strain evidence="2 3">BEG34</strain>
    </source>
</reference>
<sequence>MAKVEITNDGTKTMKSEITIYDGTETMKSEITIYDSTEMINSSQEYKTKEKNKKQKRNKPTISTKITKNKSPESPYSINDKPK</sequence>
<evidence type="ECO:0000313" key="3">
    <source>
        <dbReference type="Proteomes" id="UP000439903"/>
    </source>
</evidence>
<gene>
    <name evidence="2" type="ORF">F8M41_006451</name>
</gene>